<name>A0A4R7I3P2_9ACTN</name>
<feature type="compositionally biased region" description="Basic and acidic residues" evidence="1">
    <location>
        <begin position="21"/>
        <end position="35"/>
    </location>
</feature>
<evidence type="ECO:0000256" key="1">
    <source>
        <dbReference type="SAM" id="MobiDB-lite"/>
    </source>
</evidence>
<gene>
    <name evidence="2" type="ORF">BDK89_2894</name>
</gene>
<dbReference type="Proteomes" id="UP000294558">
    <property type="component" value="Unassembled WGS sequence"/>
</dbReference>
<accession>A0A4R7I3P2</accession>
<feature type="region of interest" description="Disordered" evidence="1">
    <location>
        <begin position="1"/>
        <end position="45"/>
    </location>
</feature>
<evidence type="ECO:0000313" key="3">
    <source>
        <dbReference type="Proteomes" id="UP000294558"/>
    </source>
</evidence>
<dbReference type="AlphaFoldDB" id="A0A4R7I3P2"/>
<keyword evidence="3" id="KW-1185">Reference proteome</keyword>
<dbReference type="Gene3D" id="3.40.50.300">
    <property type="entry name" value="P-loop containing nucleotide triphosphate hydrolases"/>
    <property type="match status" value="1"/>
</dbReference>
<keyword evidence="2" id="KW-0808">Transferase</keyword>
<dbReference type="SUPFAM" id="SSF52540">
    <property type="entry name" value="P-loop containing nucleoside triphosphate hydrolases"/>
    <property type="match status" value="1"/>
</dbReference>
<sequence length="295" mass="33167">MSWLSRAKDVVSRTIGGRSNETPETRESTSDRPEPETAQGYVPPEELGGVVPDRVVVFLHVPKTAGTSLRDFMFDAIRPGLLAPERHRFPTEMTPDEVAGLSNYRAFAGHFDVVDLGKFPGPQAVFTVLRDPADMLVSLYDFWRAHDPAFIEEHDLVGPRLARERSFEEFVGDVDQRIVPDLDNTLVRTFTGRIRSNEPLDDREALLAEAIGRLESFAHVGHVSELERTFQWLGGELGVDSVVPERRSNVRGQWTAEHLHNVDRTEVTPAARKALRPLTDLDDRLVTHFFPPTTP</sequence>
<dbReference type="EMBL" id="SOAU01000001">
    <property type="protein sequence ID" value="TDT17286.1"/>
    <property type="molecule type" value="Genomic_DNA"/>
</dbReference>
<comment type="caution">
    <text evidence="2">The sequence shown here is derived from an EMBL/GenBank/DDBJ whole genome shotgun (WGS) entry which is preliminary data.</text>
</comment>
<dbReference type="GO" id="GO:0016740">
    <property type="term" value="F:transferase activity"/>
    <property type="evidence" value="ECO:0007669"/>
    <property type="project" value="UniProtKB-KW"/>
</dbReference>
<dbReference type="InterPro" id="IPR027417">
    <property type="entry name" value="P-loop_NTPase"/>
</dbReference>
<reference evidence="2 3" key="1">
    <citation type="submission" date="2019-03" db="EMBL/GenBank/DDBJ databases">
        <title>Sequencing the genomes of 1000 actinobacteria strains.</title>
        <authorList>
            <person name="Klenk H.-P."/>
        </authorList>
    </citation>
    <scope>NUCLEOTIDE SEQUENCE [LARGE SCALE GENOMIC DNA]</scope>
    <source>
        <strain evidence="2 3">DSM 18936</strain>
    </source>
</reference>
<dbReference type="RefSeq" id="WP_133869583.1">
    <property type="nucleotide sequence ID" value="NZ_SOAU01000001.1"/>
</dbReference>
<evidence type="ECO:0000313" key="2">
    <source>
        <dbReference type="EMBL" id="TDT17286.1"/>
    </source>
</evidence>
<protein>
    <submittedName>
        <fullName evidence="2">Sulfotransferase family protein</fullName>
    </submittedName>
</protein>
<feature type="compositionally biased region" description="Basic and acidic residues" evidence="1">
    <location>
        <begin position="1"/>
        <end position="11"/>
    </location>
</feature>
<dbReference type="OrthoDB" id="1407035at2"/>
<organism evidence="2 3">
    <name type="scientific">Ilumatobacter fluminis</name>
    <dbReference type="NCBI Taxonomy" id="467091"/>
    <lineage>
        <taxon>Bacteria</taxon>
        <taxon>Bacillati</taxon>
        <taxon>Actinomycetota</taxon>
        <taxon>Acidimicrobiia</taxon>
        <taxon>Acidimicrobiales</taxon>
        <taxon>Ilumatobacteraceae</taxon>
        <taxon>Ilumatobacter</taxon>
    </lineage>
</organism>
<proteinExistence type="predicted"/>